<sequence length="91" mass="9546">MDNAARARAVDLSNGAQLDRHAAPAGEKAAYVKMASRLSQPALTIKSYAVDLAGTRIRTTMTSRTAVGAATTVATLVASVDWARVLCIEVE</sequence>
<dbReference type="Proteomes" id="UP001056384">
    <property type="component" value="Chromosome 9"/>
</dbReference>
<keyword evidence="2" id="KW-1185">Reference proteome</keyword>
<accession>A0A9Q9EMC9</accession>
<proteinExistence type="predicted"/>
<dbReference type="EMBL" id="CP099426">
    <property type="protein sequence ID" value="USW56686.1"/>
    <property type="molecule type" value="Genomic_DNA"/>
</dbReference>
<organism evidence="1 2">
    <name type="scientific">Septoria linicola</name>
    <dbReference type="NCBI Taxonomy" id="215465"/>
    <lineage>
        <taxon>Eukaryota</taxon>
        <taxon>Fungi</taxon>
        <taxon>Dikarya</taxon>
        <taxon>Ascomycota</taxon>
        <taxon>Pezizomycotina</taxon>
        <taxon>Dothideomycetes</taxon>
        <taxon>Dothideomycetidae</taxon>
        <taxon>Mycosphaerellales</taxon>
        <taxon>Mycosphaerellaceae</taxon>
        <taxon>Septoria</taxon>
    </lineage>
</organism>
<evidence type="ECO:0000313" key="2">
    <source>
        <dbReference type="Proteomes" id="UP001056384"/>
    </source>
</evidence>
<reference evidence="1" key="1">
    <citation type="submission" date="2022-06" db="EMBL/GenBank/DDBJ databases">
        <title>Complete genome sequences of two strains of the flax pathogen Septoria linicola.</title>
        <authorList>
            <person name="Lapalu N."/>
            <person name="Simon A."/>
            <person name="Demenou B."/>
            <person name="Paumier D."/>
            <person name="Guillot M.-P."/>
            <person name="Gout L."/>
            <person name="Valade R."/>
        </authorList>
    </citation>
    <scope>NUCLEOTIDE SEQUENCE</scope>
    <source>
        <strain evidence="1">SE15195</strain>
    </source>
</reference>
<evidence type="ECO:0000313" key="1">
    <source>
        <dbReference type="EMBL" id="USW56686.1"/>
    </source>
</evidence>
<protein>
    <submittedName>
        <fullName evidence="1">Uncharacterized protein</fullName>
    </submittedName>
</protein>
<name>A0A9Q9EMC9_9PEZI</name>
<dbReference type="AlphaFoldDB" id="A0A9Q9EMC9"/>
<gene>
    <name evidence="1" type="ORF">Slin15195_G100050</name>
</gene>